<feature type="transmembrane region" description="Helical" evidence="5">
    <location>
        <begin position="239"/>
        <end position="263"/>
    </location>
</feature>
<reference evidence="6 7" key="1">
    <citation type="journal article" date="2021" name="BMC Biol.">
        <title>Horizontally acquired antibacterial genes associated with adaptive radiation of ladybird beetles.</title>
        <authorList>
            <person name="Li H.S."/>
            <person name="Tang X.F."/>
            <person name="Huang Y.H."/>
            <person name="Xu Z.Y."/>
            <person name="Chen M.L."/>
            <person name="Du X.Y."/>
            <person name="Qiu B.Y."/>
            <person name="Chen P.T."/>
            <person name="Zhang W."/>
            <person name="Slipinski A."/>
            <person name="Escalona H.E."/>
            <person name="Waterhouse R.M."/>
            <person name="Zwick A."/>
            <person name="Pang H."/>
        </authorList>
    </citation>
    <scope>NUCLEOTIDE SEQUENCE [LARGE SCALE GENOMIC DNA]</scope>
    <source>
        <strain evidence="6">SYSU2018</strain>
    </source>
</reference>
<dbReference type="PANTHER" id="PTHR11040:SF169">
    <property type="entry name" value="FI24038P1"/>
    <property type="match status" value="1"/>
</dbReference>
<dbReference type="Proteomes" id="UP001516400">
    <property type="component" value="Unassembled WGS sequence"/>
</dbReference>
<organism evidence="6 7">
    <name type="scientific">Cryptolaemus montrouzieri</name>
    <dbReference type="NCBI Taxonomy" id="559131"/>
    <lineage>
        <taxon>Eukaryota</taxon>
        <taxon>Metazoa</taxon>
        <taxon>Ecdysozoa</taxon>
        <taxon>Arthropoda</taxon>
        <taxon>Hexapoda</taxon>
        <taxon>Insecta</taxon>
        <taxon>Pterygota</taxon>
        <taxon>Neoptera</taxon>
        <taxon>Endopterygota</taxon>
        <taxon>Coleoptera</taxon>
        <taxon>Polyphaga</taxon>
        <taxon>Cucujiformia</taxon>
        <taxon>Coccinelloidea</taxon>
        <taxon>Coccinellidae</taxon>
        <taxon>Scymninae</taxon>
        <taxon>Scymnini</taxon>
        <taxon>Cryptolaemus</taxon>
    </lineage>
</organism>
<proteinExistence type="predicted"/>
<dbReference type="AlphaFoldDB" id="A0ABD2P1Q5"/>
<keyword evidence="3 5" id="KW-1133">Transmembrane helix</keyword>
<evidence type="ECO:0000256" key="2">
    <source>
        <dbReference type="ARBA" id="ARBA00022692"/>
    </source>
</evidence>
<keyword evidence="2 5" id="KW-0812">Transmembrane</keyword>
<protein>
    <recommendedName>
        <fullName evidence="8">Zinc transporter ZIP3</fullName>
    </recommendedName>
</protein>
<dbReference type="PANTHER" id="PTHR11040">
    <property type="entry name" value="ZINC/IRON TRANSPORTER"/>
    <property type="match status" value="1"/>
</dbReference>
<feature type="transmembrane region" description="Helical" evidence="5">
    <location>
        <begin position="206"/>
        <end position="227"/>
    </location>
</feature>
<evidence type="ECO:0000256" key="3">
    <source>
        <dbReference type="ARBA" id="ARBA00022989"/>
    </source>
</evidence>
<feature type="transmembrane region" description="Helical" evidence="5">
    <location>
        <begin position="38"/>
        <end position="58"/>
    </location>
</feature>
<keyword evidence="7" id="KW-1185">Reference proteome</keyword>
<feature type="transmembrane region" description="Helical" evidence="5">
    <location>
        <begin position="179"/>
        <end position="200"/>
    </location>
</feature>
<name>A0ABD2P1Q5_9CUCU</name>
<dbReference type="Pfam" id="PF02535">
    <property type="entry name" value="Zip"/>
    <property type="match status" value="1"/>
</dbReference>
<feature type="transmembrane region" description="Helical" evidence="5">
    <location>
        <begin position="308"/>
        <end position="329"/>
    </location>
</feature>
<keyword evidence="4 5" id="KW-0472">Membrane</keyword>
<evidence type="ECO:0000313" key="7">
    <source>
        <dbReference type="Proteomes" id="UP001516400"/>
    </source>
</evidence>
<comment type="caution">
    <text evidence="6">The sequence shown here is derived from an EMBL/GenBank/DDBJ whole genome shotgun (WGS) entry which is preliminary data.</text>
</comment>
<evidence type="ECO:0000313" key="6">
    <source>
        <dbReference type="EMBL" id="KAL3284852.1"/>
    </source>
</evidence>
<accession>A0ABD2P1Q5</accession>
<feature type="transmembrane region" description="Helical" evidence="5">
    <location>
        <begin position="70"/>
        <end position="88"/>
    </location>
</feature>
<dbReference type="GO" id="GO:0016020">
    <property type="term" value="C:membrane"/>
    <property type="evidence" value="ECO:0007669"/>
    <property type="project" value="UniProtKB-SubCell"/>
</dbReference>
<dbReference type="GO" id="GO:0006829">
    <property type="term" value="P:zinc ion transport"/>
    <property type="evidence" value="ECO:0007669"/>
    <property type="project" value="UniProtKB-ARBA"/>
</dbReference>
<dbReference type="InterPro" id="IPR003689">
    <property type="entry name" value="ZIP"/>
</dbReference>
<feature type="transmembrane region" description="Helical" evidence="5">
    <location>
        <begin position="6"/>
        <end position="26"/>
    </location>
</feature>
<dbReference type="EMBL" id="JABFTP020000165">
    <property type="protein sequence ID" value="KAL3284852.1"/>
    <property type="molecule type" value="Genomic_DNA"/>
</dbReference>
<feature type="transmembrane region" description="Helical" evidence="5">
    <location>
        <begin position="269"/>
        <end position="287"/>
    </location>
</feature>
<gene>
    <name evidence="6" type="ORF">HHI36_018991</name>
</gene>
<evidence type="ECO:0000256" key="4">
    <source>
        <dbReference type="ARBA" id="ARBA00023136"/>
    </source>
</evidence>
<evidence type="ECO:0008006" key="8">
    <source>
        <dbReference type="Google" id="ProtNLM"/>
    </source>
</evidence>
<evidence type="ECO:0000256" key="5">
    <source>
        <dbReference type="SAM" id="Phobius"/>
    </source>
</evidence>
<comment type="subcellular location">
    <subcellularLocation>
        <location evidence="1">Membrane</location>
        <topology evidence="1">Multi-pass membrane protein</topology>
    </subcellularLocation>
</comment>
<evidence type="ECO:0000256" key="1">
    <source>
        <dbReference type="ARBA" id="ARBA00004141"/>
    </source>
</evidence>
<sequence>MELLESKILACSTLGIGSIFVGLLPICFTHNNRNQSPLVLSCLLCFGGGVLLSTSLTHMLPENREKLKEYGHFAEIIFCIGFFLLYIIDEIVHFIYGGTHDHSILNKRHSYEVTRRHSSHERHYGATENTALWKGQQPPYNPAFYKTKSDSVLFLEDNAPSQLCHVAHQEPCESSVPTINIGLVIALTLHSLLEGLVVGLESTPSKVLLLLGAICSHKFVVGFCLGLELASSTSVCRHIIGIFVFASGSVAGIALGAFVSNVHNTVSDILMAVLQGMAGGTLLYVTLSEIVPRERARWHQQHEKRSAGIYQFFSIVLGFIIMTIMTQYLDAD</sequence>